<evidence type="ECO:0000256" key="1">
    <source>
        <dbReference type="SAM" id="SignalP"/>
    </source>
</evidence>
<proteinExistence type="predicted"/>
<dbReference type="Proteomes" id="UP000700706">
    <property type="component" value="Unassembled WGS sequence"/>
</dbReference>
<accession>A0A952KE13</accession>
<keyword evidence="1" id="KW-0732">Signal</keyword>
<reference evidence="2" key="1">
    <citation type="submission" date="2020-06" db="EMBL/GenBank/DDBJ databases">
        <title>Stable isotope informed genome-resolved metagenomics uncovers potential trophic interactions in rhizosphere soil.</title>
        <authorList>
            <person name="Starr E.P."/>
            <person name="Shi S."/>
            <person name="Blazewicz S.J."/>
            <person name="Koch B.J."/>
            <person name="Probst A.J."/>
            <person name="Hungate B.A."/>
            <person name="Pett-Ridge J."/>
            <person name="Firestone M.K."/>
            <person name="Banfield J.F."/>
        </authorList>
    </citation>
    <scope>NUCLEOTIDE SEQUENCE</scope>
    <source>
        <strain evidence="2">YM_69_17</strain>
    </source>
</reference>
<dbReference type="SUPFAM" id="SSF54427">
    <property type="entry name" value="NTF2-like"/>
    <property type="match status" value="1"/>
</dbReference>
<comment type="caution">
    <text evidence="2">The sequence shown here is derived from an EMBL/GenBank/DDBJ whole genome shotgun (WGS) entry which is preliminary data.</text>
</comment>
<dbReference type="Gene3D" id="3.10.450.50">
    <property type="match status" value="1"/>
</dbReference>
<gene>
    <name evidence="2" type="ORF">JF625_06805</name>
</gene>
<organism evidence="2 3">
    <name type="scientific">Inquilinus limosus</name>
    <dbReference type="NCBI Taxonomy" id="171674"/>
    <lineage>
        <taxon>Bacteria</taxon>
        <taxon>Pseudomonadati</taxon>
        <taxon>Pseudomonadota</taxon>
        <taxon>Alphaproteobacteria</taxon>
        <taxon>Rhodospirillales</taxon>
        <taxon>Rhodospirillaceae</taxon>
        <taxon>Inquilinus</taxon>
    </lineage>
</organism>
<dbReference type="EMBL" id="JAEKLZ010000146">
    <property type="protein sequence ID" value="MBW8724850.1"/>
    <property type="molecule type" value="Genomic_DNA"/>
</dbReference>
<feature type="signal peptide" evidence="1">
    <location>
        <begin position="1"/>
        <end position="24"/>
    </location>
</feature>
<evidence type="ECO:0000313" key="2">
    <source>
        <dbReference type="EMBL" id="MBW8724850.1"/>
    </source>
</evidence>
<evidence type="ECO:0000313" key="3">
    <source>
        <dbReference type="Proteomes" id="UP000700706"/>
    </source>
</evidence>
<sequence>MMKSMFAAVAVALAAASIVAPAAAAGDPLDARTLIAVGARFEALMAAANRHDLAVLGGMYWRSPSALLVAKSAVPSEGNWAATWGNEAIERKLHDIAASGPVALQPDLARLKVVGLTREVAESYDPVTITVSYAGQDGTPRPFLVIIDWIRTGRDWKIASEILLPVPPAPKS</sequence>
<dbReference type="AlphaFoldDB" id="A0A952KE13"/>
<feature type="chain" id="PRO_5037094087" description="DUF4440 domain-containing protein" evidence="1">
    <location>
        <begin position="25"/>
        <end position="172"/>
    </location>
</feature>
<evidence type="ECO:0008006" key="4">
    <source>
        <dbReference type="Google" id="ProtNLM"/>
    </source>
</evidence>
<dbReference type="InterPro" id="IPR032710">
    <property type="entry name" value="NTF2-like_dom_sf"/>
</dbReference>
<name>A0A952KE13_9PROT</name>
<protein>
    <recommendedName>
        <fullName evidence="4">DUF4440 domain-containing protein</fullName>
    </recommendedName>
</protein>